<keyword evidence="1" id="KW-0732">Signal</keyword>
<evidence type="ECO:0000256" key="1">
    <source>
        <dbReference type="SAM" id="SignalP"/>
    </source>
</evidence>
<gene>
    <name evidence="2" type="ORF">CLODIP_2_CD02680</name>
</gene>
<dbReference type="EMBL" id="CADEPI010000359">
    <property type="protein sequence ID" value="CAB3384576.1"/>
    <property type="molecule type" value="Genomic_DNA"/>
</dbReference>
<feature type="signal peptide" evidence="1">
    <location>
        <begin position="1"/>
        <end position="28"/>
    </location>
</feature>
<evidence type="ECO:0000313" key="3">
    <source>
        <dbReference type="Proteomes" id="UP000494165"/>
    </source>
</evidence>
<reference evidence="2 3" key="1">
    <citation type="submission" date="2020-04" db="EMBL/GenBank/DDBJ databases">
        <authorList>
            <person name="Alioto T."/>
            <person name="Alioto T."/>
            <person name="Gomez Garrido J."/>
        </authorList>
    </citation>
    <scope>NUCLEOTIDE SEQUENCE [LARGE SCALE GENOMIC DNA]</scope>
</reference>
<protein>
    <recommendedName>
        <fullName evidence="4">Calponin-homology (CH) domain-containing protein</fullName>
    </recommendedName>
</protein>
<organism evidence="2 3">
    <name type="scientific">Cloeon dipterum</name>
    <dbReference type="NCBI Taxonomy" id="197152"/>
    <lineage>
        <taxon>Eukaryota</taxon>
        <taxon>Metazoa</taxon>
        <taxon>Ecdysozoa</taxon>
        <taxon>Arthropoda</taxon>
        <taxon>Hexapoda</taxon>
        <taxon>Insecta</taxon>
        <taxon>Pterygota</taxon>
        <taxon>Palaeoptera</taxon>
        <taxon>Ephemeroptera</taxon>
        <taxon>Pisciforma</taxon>
        <taxon>Baetidae</taxon>
        <taxon>Cloeon</taxon>
    </lineage>
</organism>
<dbReference type="AlphaFoldDB" id="A0A8S1DVT4"/>
<evidence type="ECO:0008006" key="4">
    <source>
        <dbReference type="Google" id="ProtNLM"/>
    </source>
</evidence>
<sequence length="89" mass="10046">MGGASVVWECVLFCLLLLAKFPIGKCRGKNVFENCREVRNLIAFVARLVGWQNSARFTNEIINVESLSDYVAALREGCTQLIMKFCTLR</sequence>
<accession>A0A8S1DVT4</accession>
<proteinExistence type="predicted"/>
<comment type="caution">
    <text evidence="2">The sequence shown here is derived from an EMBL/GenBank/DDBJ whole genome shotgun (WGS) entry which is preliminary data.</text>
</comment>
<feature type="chain" id="PRO_5035866056" description="Calponin-homology (CH) domain-containing protein" evidence="1">
    <location>
        <begin position="29"/>
        <end position="89"/>
    </location>
</feature>
<dbReference type="Proteomes" id="UP000494165">
    <property type="component" value="Unassembled WGS sequence"/>
</dbReference>
<evidence type="ECO:0000313" key="2">
    <source>
        <dbReference type="EMBL" id="CAB3384576.1"/>
    </source>
</evidence>
<name>A0A8S1DVT4_9INSE</name>
<keyword evidence="3" id="KW-1185">Reference proteome</keyword>